<organism evidence="13 14">
    <name type="scientific">Amedibacillus dolichus</name>
    <dbReference type="NCBI Taxonomy" id="31971"/>
    <lineage>
        <taxon>Bacteria</taxon>
        <taxon>Bacillati</taxon>
        <taxon>Bacillota</taxon>
        <taxon>Erysipelotrichia</taxon>
        <taxon>Erysipelotrichales</taxon>
        <taxon>Erysipelotrichaceae</taxon>
        <taxon>Amedibacillus</taxon>
    </lineage>
</organism>
<dbReference type="Proteomes" id="UP001529340">
    <property type="component" value="Unassembled WGS sequence"/>
</dbReference>
<dbReference type="PROSITE" id="PS50076">
    <property type="entry name" value="DNAJ_2"/>
    <property type="match status" value="1"/>
</dbReference>
<accession>A0ABT7U947</accession>
<evidence type="ECO:0000256" key="5">
    <source>
        <dbReference type="ARBA" id="ARBA00022771"/>
    </source>
</evidence>
<keyword evidence="1 9" id="KW-0963">Cytoplasm</keyword>
<feature type="binding site" evidence="9">
    <location>
        <position position="171"/>
    </location>
    <ligand>
        <name>Zn(2+)</name>
        <dbReference type="ChEBI" id="CHEBI:29105"/>
        <label>2</label>
    </ligand>
</feature>
<evidence type="ECO:0000256" key="9">
    <source>
        <dbReference type="HAMAP-Rule" id="MF_01152"/>
    </source>
</evidence>
<evidence type="ECO:0000259" key="11">
    <source>
        <dbReference type="PROSITE" id="PS50076"/>
    </source>
</evidence>
<feature type="repeat" description="CXXCXGXG motif" evidence="9">
    <location>
        <begin position="194"/>
        <end position="201"/>
    </location>
</feature>
<dbReference type="CDD" id="cd10719">
    <property type="entry name" value="DnaJ_zf"/>
    <property type="match status" value="1"/>
</dbReference>
<keyword evidence="5 9" id="KW-0863">Zinc-finger</keyword>
<dbReference type="Gene3D" id="2.60.260.20">
    <property type="entry name" value="Urease metallochaperone UreE, N-terminal domain"/>
    <property type="match status" value="2"/>
</dbReference>
<evidence type="ECO:0000313" key="13">
    <source>
        <dbReference type="EMBL" id="MDM8156162.1"/>
    </source>
</evidence>
<evidence type="ECO:0000259" key="12">
    <source>
        <dbReference type="PROSITE" id="PS51188"/>
    </source>
</evidence>
<dbReference type="InterPro" id="IPR012724">
    <property type="entry name" value="DnaJ"/>
</dbReference>
<evidence type="ECO:0000256" key="8">
    <source>
        <dbReference type="ARBA" id="ARBA00023186"/>
    </source>
</evidence>
<keyword evidence="3 9" id="KW-0479">Metal-binding</keyword>
<feature type="binding site" evidence="9">
    <location>
        <position position="211"/>
    </location>
    <ligand>
        <name>Zn(2+)</name>
        <dbReference type="ChEBI" id="CHEBI:29105"/>
        <label>1</label>
    </ligand>
</feature>
<feature type="binding site" evidence="9">
    <location>
        <position position="168"/>
    </location>
    <ligand>
        <name>Zn(2+)</name>
        <dbReference type="ChEBI" id="CHEBI:29105"/>
        <label>2</label>
    </ligand>
</feature>
<keyword evidence="2 9" id="KW-0235">DNA replication</keyword>
<dbReference type="RefSeq" id="WP_289606634.1">
    <property type="nucleotide sequence ID" value="NZ_JAUDCG010000002.1"/>
</dbReference>
<comment type="subcellular location">
    <subcellularLocation>
        <location evidence="9">Cytoplasm</location>
    </subcellularLocation>
</comment>
<dbReference type="HAMAP" id="MF_01152">
    <property type="entry name" value="DnaJ"/>
    <property type="match status" value="1"/>
</dbReference>
<dbReference type="SUPFAM" id="SSF57938">
    <property type="entry name" value="DnaJ/Hsp40 cysteine-rich domain"/>
    <property type="match status" value="1"/>
</dbReference>
<gene>
    <name evidence="9 13" type="primary">dnaJ</name>
    <name evidence="13" type="ORF">QUV96_00750</name>
</gene>
<evidence type="ECO:0000313" key="14">
    <source>
        <dbReference type="Proteomes" id="UP001529340"/>
    </source>
</evidence>
<feature type="binding site" evidence="9">
    <location>
        <position position="151"/>
    </location>
    <ligand>
        <name>Zn(2+)</name>
        <dbReference type="ChEBI" id="CHEBI:29105"/>
        <label>1</label>
    </ligand>
</feature>
<dbReference type="InterPro" id="IPR008971">
    <property type="entry name" value="HSP40/DnaJ_pept-bd"/>
</dbReference>
<reference evidence="13 14" key="1">
    <citation type="submission" date="2023-06" db="EMBL/GenBank/DDBJ databases">
        <title>Identification and characterization of horizontal gene transfer across gut microbiota members of farm animals based on homology search.</title>
        <authorList>
            <person name="Schwarzerova J."/>
            <person name="Nykrynova M."/>
            <person name="Jureckova K."/>
            <person name="Cejkova D."/>
            <person name="Rychlik I."/>
        </authorList>
    </citation>
    <scope>NUCLEOTIDE SEQUENCE [LARGE SCALE GENOMIC DNA]</scope>
    <source>
        <strain evidence="13 14">ET39</strain>
    </source>
</reference>
<proteinExistence type="inferred from homology"/>
<feature type="binding site" evidence="9">
    <location>
        <position position="154"/>
    </location>
    <ligand>
        <name>Zn(2+)</name>
        <dbReference type="ChEBI" id="CHEBI:29105"/>
        <label>1</label>
    </ligand>
</feature>
<dbReference type="PROSITE" id="PS51188">
    <property type="entry name" value="ZF_CR"/>
    <property type="match status" value="1"/>
</dbReference>
<dbReference type="NCBIfam" id="NF008035">
    <property type="entry name" value="PRK10767.1"/>
    <property type="match status" value="1"/>
</dbReference>
<dbReference type="CDD" id="cd10747">
    <property type="entry name" value="DnaJ_C"/>
    <property type="match status" value="1"/>
</dbReference>
<comment type="caution">
    <text evidence="13">The sequence shown here is derived from an EMBL/GenBank/DDBJ whole genome shotgun (WGS) entry which is preliminary data.</text>
</comment>
<feature type="binding site" evidence="9">
    <location>
        <position position="197"/>
    </location>
    <ligand>
        <name>Zn(2+)</name>
        <dbReference type="ChEBI" id="CHEBI:29105"/>
        <label>2</label>
    </ligand>
</feature>
<evidence type="ECO:0000256" key="3">
    <source>
        <dbReference type="ARBA" id="ARBA00022723"/>
    </source>
</evidence>
<keyword evidence="8 9" id="KW-0143">Chaperone</keyword>
<feature type="repeat" description="CXXCXGXG motif" evidence="9">
    <location>
        <begin position="208"/>
        <end position="215"/>
    </location>
</feature>
<feature type="repeat" description="CXXCXGXG motif" evidence="9">
    <location>
        <begin position="168"/>
        <end position="175"/>
    </location>
</feature>
<evidence type="ECO:0000256" key="1">
    <source>
        <dbReference type="ARBA" id="ARBA00022490"/>
    </source>
</evidence>
<feature type="repeat" description="CXXCXGXG motif" evidence="9">
    <location>
        <begin position="151"/>
        <end position="158"/>
    </location>
</feature>
<dbReference type="SUPFAM" id="SSF49493">
    <property type="entry name" value="HSP40/DnaJ peptide-binding domain"/>
    <property type="match status" value="2"/>
</dbReference>
<keyword evidence="13" id="KW-0560">Oxidoreductase</keyword>
<dbReference type="CDD" id="cd06257">
    <property type="entry name" value="DnaJ"/>
    <property type="match status" value="1"/>
</dbReference>
<feature type="domain" description="J" evidence="11">
    <location>
        <begin position="6"/>
        <end position="70"/>
    </location>
</feature>
<protein>
    <recommendedName>
        <fullName evidence="9">Chaperone protein DnaJ</fullName>
    </recommendedName>
</protein>
<feature type="binding site" evidence="9">
    <location>
        <position position="194"/>
    </location>
    <ligand>
        <name>Zn(2+)</name>
        <dbReference type="ChEBI" id="CHEBI:29105"/>
        <label>2</label>
    </ligand>
</feature>
<comment type="function">
    <text evidence="9">Participates actively in the response to hyperosmotic and heat shock by preventing the aggregation of stress-denatured proteins and by disaggregating proteins, also in an autonomous, DnaK-independent fashion. Unfolded proteins bind initially to DnaJ; upon interaction with the DnaJ-bound protein, DnaK hydrolyzes its bound ATP, resulting in the formation of a stable complex. GrpE releases ADP from DnaK; ATP binding to DnaK triggers the release of the substrate protein, thus completing the reaction cycle. Several rounds of ATP-dependent interactions between DnaJ, DnaK and GrpE are required for fully efficient folding. Also involved, together with DnaK and GrpE, in the DNA replication of plasmids through activation of initiation proteins.</text>
</comment>
<evidence type="ECO:0000256" key="6">
    <source>
        <dbReference type="ARBA" id="ARBA00022833"/>
    </source>
</evidence>
<dbReference type="InterPro" id="IPR001305">
    <property type="entry name" value="HSP_DnaJ_Cys-rich_dom"/>
</dbReference>
<sequence length="373" mass="41050">MSEKRDYYEVLGLSKGASEEEIKKAYRKMAKKYHPDINKEPGAEEKFKEINEAYEVLSDPQKKATYDQFGHAGMDGAGFGGFSQGGDFSGFGGFEDIFGSFFGGGFGGSSNRRANTGPRKGNDRFMQMRINFMDAIFGKTETINIDVDEQCKECNGTGAYSASDIHTCSRCNGSGYVTTQSRTMFGVVQQQTVCPECNGTGKKISRKCSKCGGRGYEHKRVKLDIKIPAGIQSGQQVRVAGKGERGINGGPNGDLYIEILVTPHKVFQREGYDISISVPVSAIDATLGCKVDVPTVYGDVSLTIPAGTQHGTKFRLKGKGVKSPRGTQGDEYVEVRVEIPTKLSHEEKELYERIRNKKGYESPFDRFKRAFRS</sequence>
<dbReference type="Gene3D" id="6.20.20.10">
    <property type="match status" value="2"/>
</dbReference>
<dbReference type="PANTHER" id="PTHR43096">
    <property type="entry name" value="DNAJ HOMOLOG 1, MITOCHONDRIAL-RELATED"/>
    <property type="match status" value="1"/>
</dbReference>
<feature type="binding site" evidence="9">
    <location>
        <position position="208"/>
    </location>
    <ligand>
        <name>Zn(2+)</name>
        <dbReference type="ChEBI" id="CHEBI:29105"/>
        <label>1</label>
    </ligand>
</feature>
<keyword evidence="4 9" id="KW-0677">Repeat</keyword>
<dbReference type="Pfam" id="PF01556">
    <property type="entry name" value="DnaJ_C"/>
    <property type="match status" value="1"/>
</dbReference>
<dbReference type="PANTHER" id="PTHR43096:SF48">
    <property type="entry name" value="CHAPERONE PROTEIN DNAJ"/>
    <property type="match status" value="1"/>
</dbReference>
<dbReference type="InterPro" id="IPR018253">
    <property type="entry name" value="DnaJ_domain_CS"/>
</dbReference>
<comment type="subunit">
    <text evidence="9">Homodimer.</text>
</comment>
<dbReference type="Gene3D" id="1.10.287.110">
    <property type="entry name" value="DnaJ domain"/>
    <property type="match status" value="1"/>
</dbReference>
<dbReference type="PRINTS" id="PR00625">
    <property type="entry name" value="JDOMAIN"/>
</dbReference>
<comment type="similarity">
    <text evidence="9">Belongs to the DnaJ family.</text>
</comment>
<evidence type="ECO:0000256" key="2">
    <source>
        <dbReference type="ARBA" id="ARBA00022705"/>
    </source>
</evidence>
<dbReference type="InterPro" id="IPR036410">
    <property type="entry name" value="HSP_DnaJ_Cys-rich_dom_sf"/>
</dbReference>
<name>A0ABT7U947_9FIRM</name>
<reference evidence="14" key="2">
    <citation type="submission" date="2023-06" db="EMBL/GenBank/DDBJ databases">
        <title>Identification and characterization of horizontal gene transfer across gut microbiota members of farm animals based on homology search.</title>
        <authorList>
            <person name="Zeman M."/>
            <person name="Kubasova T."/>
            <person name="Jahodarova E."/>
            <person name="Nykrynova M."/>
            <person name="Rychlik I."/>
        </authorList>
    </citation>
    <scope>NUCLEOTIDE SEQUENCE [LARGE SCALE GENOMIC DNA]</scope>
    <source>
        <strain evidence="14">ET39</strain>
    </source>
</reference>
<dbReference type="NCBIfam" id="TIGR02349">
    <property type="entry name" value="DnaJ_bact"/>
    <property type="match status" value="1"/>
</dbReference>
<dbReference type="InterPro" id="IPR002939">
    <property type="entry name" value="DnaJ_C"/>
</dbReference>
<dbReference type="PROSITE" id="PS00636">
    <property type="entry name" value="DNAJ_1"/>
    <property type="match status" value="1"/>
</dbReference>
<evidence type="ECO:0000256" key="10">
    <source>
        <dbReference type="PROSITE-ProRule" id="PRU00546"/>
    </source>
</evidence>
<dbReference type="SMART" id="SM00271">
    <property type="entry name" value="DnaJ"/>
    <property type="match status" value="1"/>
</dbReference>
<comment type="domain">
    <text evidence="9">The J domain is necessary and sufficient to stimulate DnaK ATPase activity. Zinc center 1 plays an important role in the autonomous, DnaK-independent chaperone activity of DnaJ. Zinc center 2 is essential for interaction with DnaK and for DnaJ activity.</text>
</comment>
<keyword evidence="14" id="KW-1185">Reference proteome</keyword>
<comment type="cofactor">
    <cofactor evidence="9">
        <name>Zn(2+)</name>
        <dbReference type="ChEBI" id="CHEBI:29105"/>
    </cofactor>
    <text evidence="9">Binds 2 Zn(2+) ions per monomer.</text>
</comment>
<dbReference type="InterPro" id="IPR001623">
    <property type="entry name" value="DnaJ_domain"/>
</dbReference>
<dbReference type="EMBL" id="JAUDCG010000002">
    <property type="protein sequence ID" value="MDM8156162.1"/>
    <property type="molecule type" value="Genomic_DNA"/>
</dbReference>
<keyword evidence="7 9" id="KW-0346">Stress response</keyword>
<keyword evidence="6 9" id="KW-0862">Zinc</keyword>
<dbReference type="InterPro" id="IPR036869">
    <property type="entry name" value="J_dom_sf"/>
</dbReference>
<dbReference type="GO" id="GO:0016491">
    <property type="term" value="F:oxidoreductase activity"/>
    <property type="evidence" value="ECO:0007669"/>
    <property type="project" value="UniProtKB-KW"/>
</dbReference>
<dbReference type="Pfam" id="PF00226">
    <property type="entry name" value="DnaJ"/>
    <property type="match status" value="1"/>
</dbReference>
<dbReference type="SUPFAM" id="SSF46565">
    <property type="entry name" value="Chaperone J-domain"/>
    <property type="match status" value="1"/>
</dbReference>
<evidence type="ECO:0000256" key="7">
    <source>
        <dbReference type="ARBA" id="ARBA00023016"/>
    </source>
</evidence>
<feature type="domain" description="CR-type" evidence="12">
    <location>
        <begin position="138"/>
        <end position="220"/>
    </location>
</feature>
<evidence type="ECO:0000256" key="4">
    <source>
        <dbReference type="ARBA" id="ARBA00022737"/>
    </source>
</evidence>
<feature type="zinc finger region" description="CR-type" evidence="10">
    <location>
        <begin position="138"/>
        <end position="220"/>
    </location>
</feature>
<dbReference type="Pfam" id="PF00684">
    <property type="entry name" value="DnaJ_CXXCXGXG"/>
    <property type="match status" value="1"/>
</dbReference>
<reference evidence="13 14" key="3">
    <citation type="submission" date="2023-06" db="EMBL/GenBank/DDBJ databases">
        <authorList>
            <person name="Zeman M."/>
            <person name="Kubasova T."/>
            <person name="Jahodarova E."/>
            <person name="Nykrynova M."/>
            <person name="Rychlik I."/>
        </authorList>
    </citation>
    <scope>NUCLEOTIDE SEQUENCE [LARGE SCALE GENOMIC DNA]</scope>
    <source>
        <strain evidence="13 14">ET39</strain>
    </source>
</reference>